<dbReference type="InterPro" id="IPR011006">
    <property type="entry name" value="CheY-like_superfamily"/>
</dbReference>
<feature type="domain" description="Response regulatory" evidence="2">
    <location>
        <begin position="11"/>
        <end position="123"/>
    </location>
</feature>
<accession>A0A963YN44</accession>
<evidence type="ECO:0000313" key="4">
    <source>
        <dbReference type="Proteomes" id="UP000708298"/>
    </source>
</evidence>
<dbReference type="Proteomes" id="UP000708298">
    <property type="component" value="Unassembled WGS sequence"/>
</dbReference>
<reference evidence="3" key="2">
    <citation type="submission" date="2021-01" db="EMBL/GenBank/DDBJ databases">
        <authorList>
            <person name="Mieszkin S."/>
            <person name="Pouder E."/>
            <person name="Alain K."/>
        </authorList>
    </citation>
    <scope>NUCLEOTIDE SEQUENCE</scope>
    <source>
        <strain evidence="3">HW T2.11</strain>
    </source>
</reference>
<gene>
    <name evidence="3" type="ORF">ASILVAE211_01225</name>
</gene>
<dbReference type="Gene3D" id="3.40.50.2300">
    <property type="match status" value="1"/>
</dbReference>
<organism evidence="3 4">
    <name type="scientific">Acidisoma silvae</name>
    <dbReference type="NCBI Taxonomy" id="2802396"/>
    <lineage>
        <taxon>Bacteria</taxon>
        <taxon>Pseudomonadati</taxon>
        <taxon>Pseudomonadota</taxon>
        <taxon>Alphaproteobacteria</taxon>
        <taxon>Acetobacterales</taxon>
        <taxon>Acidocellaceae</taxon>
        <taxon>Acidisoma</taxon>
    </lineage>
</organism>
<dbReference type="AlphaFoldDB" id="A0A963YN44"/>
<sequence length="125" mass="13594">MDQESRLSGLRVLVLEDEALLAMLLEDVLDDFGCVVIGPFSQNDEALAFLAAEPGGCDMAILDVNVAGHRSDAVAAVMDQLGLPFVFSTGYDESGLDERWRDKPCLRKPFRPADVEQLLLDSLPG</sequence>
<proteinExistence type="predicted"/>
<evidence type="ECO:0000256" key="1">
    <source>
        <dbReference type="PROSITE-ProRule" id="PRU00169"/>
    </source>
</evidence>
<evidence type="ECO:0000259" key="2">
    <source>
        <dbReference type="PROSITE" id="PS50110"/>
    </source>
</evidence>
<dbReference type="RefSeq" id="WP_227319466.1">
    <property type="nucleotide sequence ID" value="NZ_JAESVB010000001.1"/>
</dbReference>
<protein>
    <submittedName>
        <fullName evidence="3">Response regulator</fullName>
    </submittedName>
</protein>
<dbReference type="GO" id="GO:0000160">
    <property type="term" value="P:phosphorelay signal transduction system"/>
    <property type="evidence" value="ECO:0007669"/>
    <property type="project" value="InterPro"/>
</dbReference>
<dbReference type="EMBL" id="JAESVB010000001">
    <property type="protein sequence ID" value="MCB8873784.1"/>
    <property type="molecule type" value="Genomic_DNA"/>
</dbReference>
<dbReference type="SMART" id="SM00448">
    <property type="entry name" value="REC"/>
    <property type="match status" value="1"/>
</dbReference>
<evidence type="ECO:0000313" key="3">
    <source>
        <dbReference type="EMBL" id="MCB8873784.1"/>
    </source>
</evidence>
<keyword evidence="4" id="KW-1185">Reference proteome</keyword>
<reference evidence="3" key="1">
    <citation type="journal article" date="2021" name="Microorganisms">
        <title>Acidisoma silvae sp. nov. and Acidisomacellulosilytica sp. nov., Two Acidophilic Bacteria Isolated from Decaying Wood, Hydrolyzing Cellulose and Producing Poly-3-hydroxybutyrate.</title>
        <authorList>
            <person name="Mieszkin S."/>
            <person name="Pouder E."/>
            <person name="Uroz S."/>
            <person name="Simon-Colin C."/>
            <person name="Alain K."/>
        </authorList>
    </citation>
    <scope>NUCLEOTIDE SEQUENCE</scope>
    <source>
        <strain evidence="3">HW T2.11</strain>
    </source>
</reference>
<dbReference type="PROSITE" id="PS50110">
    <property type="entry name" value="RESPONSE_REGULATORY"/>
    <property type="match status" value="1"/>
</dbReference>
<name>A0A963YN44_9PROT</name>
<dbReference type="InterPro" id="IPR001789">
    <property type="entry name" value="Sig_transdc_resp-reg_receiver"/>
</dbReference>
<feature type="modified residue" description="4-aspartylphosphate" evidence="1">
    <location>
        <position position="63"/>
    </location>
</feature>
<keyword evidence="1" id="KW-0597">Phosphoprotein</keyword>
<comment type="caution">
    <text evidence="3">The sequence shown here is derived from an EMBL/GenBank/DDBJ whole genome shotgun (WGS) entry which is preliminary data.</text>
</comment>
<dbReference type="SUPFAM" id="SSF52172">
    <property type="entry name" value="CheY-like"/>
    <property type="match status" value="1"/>
</dbReference>